<dbReference type="OrthoDB" id="248923at2759"/>
<dbReference type="InterPro" id="IPR000719">
    <property type="entry name" value="Prot_kinase_dom"/>
</dbReference>
<comment type="caution">
    <text evidence="13">The sequence shown here is derived from an EMBL/GenBank/DDBJ whole genome shotgun (WGS) entry which is preliminary data.</text>
</comment>
<feature type="region of interest" description="Disordered" evidence="11">
    <location>
        <begin position="451"/>
        <end position="480"/>
    </location>
</feature>
<gene>
    <name evidence="13" type="ORF">POCTA_138.1.T1070160</name>
</gene>
<dbReference type="PANTHER" id="PTHR44899">
    <property type="entry name" value="CAMK FAMILY PROTEIN KINASE"/>
    <property type="match status" value="1"/>
</dbReference>
<dbReference type="OMA" id="TDWVFNT"/>
<dbReference type="InterPro" id="IPR017441">
    <property type="entry name" value="Protein_kinase_ATP_BS"/>
</dbReference>
<evidence type="ECO:0000256" key="7">
    <source>
        <dbReference type="ARBA" id="ARBA00022840"/>
    </source>
</evidence>
<dbReference type="GO" id="GO:0004674">
    <property type="term" value="F:protein serine/threonine kinase activity"/>
    <property type="evidence" value="ECO:0007669"/>
    <property type="project" value="UniProtKB-KW"/>
</dbReference>
<dbReference type="AlphaFoldDB" id="A0A8S1X2F0"/>
<keyword evidence="3" id="KW-0723">Serine/threonine-protein kinase</keyword>
<dbReference type="InterPro" id="IPR008271">
    <property type="entry name" value="Ser/Thr_kinase_AS"/>
</dbReference>
<dbReference type="Pfam" id="PF00069">
    <property type="entry name" value="Pkinase"/>
    <property type="match status" value="1"/>
</dbReference>
<keyword evidence="4" id="KW-0808">Transferase</keyword>
<evidence type="ECO:0000256" key="9">
    <source>
        <dbReference type="ARBA" id="ARBA00048679"/>
    </source>
</evidence>
<evidence type="ECO:0000313" key="14">
    <source>
        <dbReference type="Proteomes" id="UP000683925"/>
    </source>
</evidence>
<evidence type="ECO:0000256" key="8">
    <source>
        <dbReference type="ARBA" id="ARBA00047899"/>
    </source>
</evidence>
<comment type="similarity">
    <text evidence="1">Belongs to the protein kinase superfamily. NEK Ser/Thr protein kinase family. NIMA subfamily.</text>
</comment>
<evidence type="ECO:0000256" key="10">
    <source>
        <dbReference type="PROSITE-ProRule" id="PRU10141"/>
    </source>
</evidence>
<evidence type="ECO:0000256" key="3">
    <source>
        <dbReference type="ARBA" id="ARBA00022527"/>
    </source>
</evidence>
<keyword evidence="5 10" id="KW-0547">Nucleotide-binding</keyword>
<keyword evidence="6" id="KW-0418">Kinase</keyword>
<keyword evidence="7 10" id="KW-0067">ATP-binding</keyword>
<evidence type="ECO:0000256" key="6">
    <source>
        <dbReference type="ARBA" id="ARBA00022777"/>
    </source>
</evidence>
<keyword evidence="14" id="KW-1185">Reference proteome</keyword>
<dbReference type="Proteomes" id="UP000683925">
    <property type="component" value="Unassembled WGS sequence"/>
</dbReference>
<dbReference type="PROSITE" id="PS00108">
    <property type="entry name" value="PROTEIN_KINASE_ST"/>
    <property type="match status" value="1"/>
</dbReference>
<sequence>MRGLKYYINTDSHLKKQFRLDWMKSKRIVGCFQFAPKYHKILFLRTITHRSSSFMIQKQNDILVTHFDLLMQSEQLSYLALKELQKQENQFFTLKKKEDIMKNLRRAQIQLYICSQKMKNFTVFEKLGEGSFSTVLRVKRQSDQQEYAMKKVRMGQLKEKEKENSLNEIRILASISHPNIIAYKEAFYDEQSQSLCIVMEYADKGDLQQLIQQHIHQKQFIQEAEIWKMIYQMAIALRTLHQMKILHRDLKSANVFLHQGNYKLGDMNVSKVAKKDLVYTQTGTPYYASPEVWRDQPYDAKSDIWSLGCVAYEMAALKPPFRAQNMEGLYKKVQRGLYERIPPKFSGELMTVIGLCLQVQSKQRPTCAQLLNNPILLRNARQFIIESRVSQQTQSSHAGSNILLQTIKLPKNLKHLKEKLPKSKYLIESVNKSYDETQANSSFLPKINNTKEIRPNCSVPPIKSDRNQQQQLHQNSLHEERSKSIVNSVQLLEMERVRQKKLLEKQQNLKISVIHQNAIPYINSSSSQIQNLYANKQHNIRDAQKQYVEAPKPIWWG</sequence>
<evidence type="ECO:0000256" key="11">
    <source>
        <dbReference type="SAM" id="MobiDB-lite"/>
    </source>
</evidence>
<dbReference type="PANTHER" id="PTHR44899:SF3">
    <property type="entry name" value="SERINE_THREONINE-PROTEIN KINASE NEK1"/>
    <property type="match status" value="1"/>
</dbReference>
<dbReference type="EMBL" id="CAJJDP010000107">
    <property type="protein sequence ID" value="CAD8194805.1"/>
    <property type="molecule type" value="Genomic_DNA"/>
</dbReference>
<evidence type="ECO:0000256" key="5">
    <source>
        <dbReference type="ARBA" id="ARBA00022741"/>
    </source>
</evidence>
<evidence type="ECO:0000256" key="4">
    <source>
        <dbReference type="ARBA" id="ARBA00022679"/>
    </source>
</evidence>
<protein>
    <recommendedName>
        <fullName evidence="2">non-specific serine/threonine protein kinase</fullName>
        <ecNumber evidence="2">2.7.11.1</ecNumber>
    </recommendedName>
</protein>
<dbReference type="InterPro" id="IPR051131">
    <property type="entry name" value="NEK_Ser/Thr_kinase_NIMA"/>
</dbReference>
<comment type="catalytic activity">
    <reaction evidence="8">
        <text>L-threonyl-[protein] + ATP = O-phospho-L-threonyl-[protein] + ADP + H(+)</text>
        <dbReference type="Rhea" id="RHEA:46608"/>
        <dbReference type="Rhea" id="RHEA-COMP:11060"/>
        <dbReference type="Rhea" id="RHEA-COMP:11605"/>
        <dbReference type="ChEBI" id="CHEBI:15378"/>
        <dbReference type="ChEBI" id="CHEBI:30013"/>
        <dbReference type="ChEBI" id="CHEBI:30616"/>
        <dbReference type="ChEBI" id="CHEBI:61977"/>
        <dbReference type="ChEBI" id="CHEBI:456216"/>
        <dbReference type="EC" id="2.7.11.1"/>
    </reaction>
</comment>
<dbReference type="PROSITE" id="PS00107">
    <property type="entry name" value="PROTEIN_KINASE_ATP"/>
    <property type="match status" value="1"/>
</dbReference>
<dbReference type="SMART" id="SM00220">
    <property type="entry name" value="S_TKc"/>
    <property type="match status" value="1"/>
</dbReference>
<accession>A0A8S1X2F0</accession>
<evidence type="ECO:0000259" key="12">
    <source>
        <dbReference type="PROSITE" id="PS50011"/>
    </source>
</evidence>
<organism evidence="13 14">
    <name type="scientific">Paramecium octaurelia</name>
    <dbReference type="NCBI Taxonomy" id="43137"/>
    <lineage>
        <taxon>Eukaryota</taxon>
        <taxon>Sar</taxon>
        <taxon>Alveolata</taxon>
        <taxon>Ciliophora</taxon>
        <taxon>Intramacronucleata</taxon>
        <taxon>Oligohymenophorea</taxon>
        <taxon>Peniculida</taxon>
        <taxon>Parameciidae</taxon>
        <taxon>Paramecium</taxon>
    </lineage>
</organism>
<feature type="binding site" evidence="10">
    <location>
        <position position="150"/>
    </location>
    <ligand>
        <name>ATP</name>
        <dbReference type="ChEBI" id="CHEBI:30616"/>
    </ligand>
</feature>
<dbReference type="FunFam" id="3.30.200.20:FF:000097">
    <property type="entry name" value="Probable serine/threonine-protein kinase nek1"/>
    <property type="match status" value="1"/>
</dbReference>
<dbReference type="EC" id="2.7.11.1" evidence="2"/>
<proteinExistence type="inferred from homology"/>
<name>A0A8S1X2F0_PAROT</name>
<feature type="domain" description="Protein kinase" evidence="12">
    <location>
        <begin position="121"/>
        <end position="376"/>
    </location>
</feature>
<dbReference type="PROSITE" id="PS50011">
    <property type="entry name" value="PROTEIN_KINASE_DOM"/>
    <property type="match status" value="1"/>
</dbReference>
<evidence type="ECO:0000313" key="13">
    <source>
        <dbReference type="EMBL" id="CAD8194805.1"/>
    </source>
</evidence>
<dbReference type="GO" id="GO:0005524">
    <property type="term" value="F:ATP binding"/>
    <property type="evidence" value="ECO:0007669"/>
    <property type="project" value="UniProtKB-UniRule"/>
</dbReference>
<comment type="catalytic activity">
    <reaction evidence="9">
        <text>L-seryl-[protein] + ATP = O-phospho-L-seryl-[protein] + ADP + H(+)</text>
        <dbReference type="Rhea" id="RHEA:17989"/>
        <dbReference type="Rhea" id="RHEA-COMP:9863"/>
        <dbReference type="Rhea" id="RHEA-COMP:11604"/>
        <dbReference type="ChEBI" id="CHEBI:15378"/>
        <dbReference type="ChEBI" id="CHEBI:29999"/>
        <dbReference type="ChEBI" id="CHEBI:30616"/>
        <dbReference type="ChEBI" id="CHEBI:83421"/>
        <dbReference type="ChEBI" id="CHEBI:456216"/>
        <dbReference type="EC" id="2.7.11.1"/>
    </reaction>
</comment>
<reference evidence="13" key="1">
    <citation type="submission" date="2021-01" db="EMBL/GenBank/DDBJ databases">
        <authorList>
            <consortium name="Genoscope - CEA"/>
            <person name="William W."/>
        </authorList>
    </citation>
    <scope>NUCLEOTIDE SEQUENCE</scope>
</reference>
<evidence type="ECO:0000256" key="2">
    <source>
        <dbReference type="ARBA" id="ARBA00012513"/>
    </source>
</evidence>
<evidence type="ECO:0000256" key="1">
    <source>
        <dbReference type="ARBA" id="ARBA00010886"/>
    </source>
</evidence>